<feature type="compositionally biased region" description="Low complexity" evidence="1">
    <location>
        <begin position="596"/>
        <end position="609"/>
    </location>
</feature>
<dbReference type="GO" id="GO:0005634">
    <property type="term" value="C:nucleus"/>
    <property type="evidence" value="ECO:0007669"/>
    <property type="project" value="TreeGrafter"/>
</dbReference>
<dbReference type="InterPro" id="IPR036034">
    <property type="entry name" value="PDZ_sf"/>
</dbReference>
<sequence>MFPSNSVQTYVDPRRRSTSDIQDFPGRERSSSVSSQSDYFQNLYKKYPQAFQYRSSDARSHRQTRRIFNSGLRVHFEDDSSPVIDTGSVCSERPASKWDQEIENMLGSRIEVDRDCLTSPTPSMMSDSSTRNRLTATSDTLKRLLQHRKYHSAKLASDIENKLKRSSISSDISEKNQDPLSALAKELEYREQMLQSMNRKYKQDHYKNEGHYKNKSSHWRVHSPDSTPDSAIDVDTSSVKSSGSVDKQINTQSKTQDMQSYGQNRGYVEAENIHRKQGKILVRKGVVHKDSDVDSGIVPTSVNDDIQLDPPSYNSTMYSRSDAYDLPVGHTQIPYKPGQRSRPSPIKADHSLTLNLNYSDPTDEEDSIAQEIITAKMSTDLHMLPQKNRPNSKVHFEDEIDDTDPRLGIPAMTGEEKTIAERYRRRKSPMPFVVHRTCVSSRDERPKTNSQNRQSRSDNRVSILCSPRDSTNFNHFNGAGNGNLKKADSQEVLYSQKLEKLKPKEKYSAYYSSQPNLSMNNKYLSTNEQHLKEQSNGYTHSVANYQTKQKSGMVDEHEQVFQKQVNGVLFQETKPLSKSQPNLAPVMKSSNKGRLSLSRASSSNSDQSSHTLVSSQLALNVAEQNRNEMTRTNHSVPFSAKNTKKKLHFRKYFKTKRGKYNPSLEENCFPAELGHGISMPDLTGDMPKENVQYSKLSKHHRSLQNIYFQSKDLESGSDEEDVQQKPSQPVKPKPKSKGSAINYNDTCDNVTDGDSGVDDKLPKFRTNGGFRNSYSSDSSDQNIVKQHSKPRYQPKRTESDSSSCLSASGEIFQKDLRRKSKLTPYESSVVHLDKQGINVNELIDSDSDSFSAKRVVIDKVQAKKIKYKKKGDIHETPAKLSNPKLTVPHYQKPEVIPTSQQYHLDNDAITSHVQQNVSEKIVPDHQNVCARRSVSSSVSSMSSQEQVQHYNEKDLEIMNDHGKGSNSDRTYVIQRKSSVEEVQPPRESGAACNEIKAEEMPAHIYAEVNLKHSVISARIVNWLTTSLVTETDTEGESNLLKSKELSSSRQSLSDKMGGIKKSAKSKFKAIRKAVSMDKGIDDIGNEGQTKVKDKKKSKEKKGLFGFFSKKKSKQKAEKAIELSEPSPDAENAAASGQNFELNSCNSIDSVQEGQTGSRLCHINSDGTQVIEIHKPQNKAINFFISRGNAQFKHGVFVSRFISSPTNMYSGLLSVGDEIIEVNGLKVQDLLLDDVYSLLSNAENLVITILPLLARKDI</sequence>
<dbReference type="InterPro" id="IPR051741">
    <property type="entry name" value="PAR6_homolog"/>
</dbReference>
<dbReference type="GO" id="GO:0007163">
    <property type="term" value="P:establishment or maintenance of cell polarity"/>
    <property type="evidence" value="ECO:0007669"/>
    <property type="project" value="TreeGrafter"/>
</dbReference>
<evidence type="ECO:0000259" key="2">
    <source>
        <dbReference type="PROSITE" id="PS50106"/>
    </source>
</evidence>
<dbReference type="GO" id="GO:0005938">
    <property type="term" value="C:cell cortex"/>
    <property type="evidence" value="ECO:0007669"/>
    <property type="project" value="TreeGrafter"/>
</dbReference>
<feature type="domain" description="PDZ" evidence="2">
    <location>
        <begin position="1169"/>
        <end position="1245"/>
    </location>
</feature>
<evidence type="ECO:0000256" key="1">
    <source>
        <dbReference type="SAM" id="MobiDB-lite"/>
    </source>
</evidence>
<dbReference type="GO" id="GO:0007098">
    <property type="term" value="P:centrosome cycle"/>
    <property type="evidence" value="ECO:0007669"/>
    <property type="project" value="TreeGrafter"/>
</dbReference>
<dbReference type="Pfam" id="PF00595">
    <property type="entry name" value="PDZ"/>
    <property type="match status" value="1"/>
</dbReference>
<dbReference type="OrthoDB" id="6095735at2759"/>
<evidence type="ECO:0000313" key="4">
    <source>
        <dbReference type="Proteomes" id="UP000683360"/>
    </source>
</evidence>
<dbReference type="Proteomes" id="UP000683360">
    <property type="component" value="Unassembled WGS sequence"/>
</dbReference>
<dbReference type="SUPFAM" id="SSF50156">
    <property type="entry name" value="PDZ domain-like"/>
    <property type="match status" value="1"/>
</dbReference>
<gene>
    <name evidence="3" type="ORF">MEDL_6283</name>
</gene>
<dbReference type="InterPro" id="IPR001478">
    <property type="entry name" value="PDZ"/>
</dbReference>
<feature type="region of interest" description="Disordered" evidence="1">
    <location>
        <begin position="209"/>
        <end position="259"/>
    </location>
</feature>
<feature type="compositionally biased region" description="Polar residues" evidence="1">
    <location>
        <begin position="769"/>
        <end position="785"/>
    </location>
</feature>
<dbReference type="AlphaFoldDB" id="A0A8S3Q937"/>
<dbReference type="GO" id="GO:0016324">
    <property type="term" value="C:apical plasma membrane"/>
    <property type="evidence" value="ECO:0007669"/>
    <property type="project" value="TreeGrafter"/>
</dbReference>
<comment type="caution">
    <text evidence="3">The sequence shown here is derived from an EMBL/GenBank/DDBJ whole genome shotgun (WGS) entry which is preliminary data.</text>
</comment>
<feature type="region of interest" description="Disordered" evidence="1">
    <location>
        <begin position="713"/>
        <end position="806"/>
    </location>
</feature>
<keyword evidence="4" id="KW-1185">Reference proteome</keyword>
<proteinExistence type="predicted"/>
<feature type="region of interest" description="Disordered" evidence="1">
    <location>
        <begin position="1"/>
        <end position="36"/>
    </location>
</feature>
<feature type="region of interest" description="Disordered" evidence="1">
    <location>
        <begin position="572"/>
        <end position="613"/>
    </location>
</feature>
<reference evidence="3" key="1">
    <citation type="submission" date="2021-03" db="EMBL/GenBank/DDBJ databases">
        <authorList>
            <person name="Bekaert M."/>
        </authorList>
    </citation>
    <scope>NUCLEOTIDE SEQUENCE</scope>
</reference>
<dbReference type="PROSITE" id="PS50106">
    <property type="entry name" value="PDZ"/>
    <property type="match status" value="1"/>
</dbReference>
<feature type="compositionally biased region" description="Polar residues" evidence="1">
    <location>
        <begin position="739"/>
        <end position="749"/>
    </location>
</feature>
<feature type="region of interest" description="Disordered" evidence="1">
    <location>
        <begin position="437"/>
        <end position="461"/>
    </location>
</feature>
<protein>
    <recommendedName>
        <fullName evidence="2">PDZ domain-containing protein</fullName>
    </recommendedName>
</protein>
<name>A0A8S3Q937_MYTED</name>
<dbReference type="EMBL" id="CAJPWZ010000350">
    <property type="protein sequence ID" value="CAG2191035.1"/>
    <property type="molecule type" value="Genomic_DNA"/>
</dbReference>
<dbReference type="PANTHER" id="PTHR14102:SF12">
    <property type="entry name" value="CDNA SEQUENCE BC034090"/>
    <property type="match status" value="1"/>
</dbReference>
<feature type="compositionally biased region" description="Polar residues" evidence="1">
    <location>
        <begin position="574"/>
        <end position="593"/>
    </location>
</feature>
<feature type="compositionally biased region" description="Polar residues" evidence="1">
    <location>
        <begin position="224"/>
        <end position="259"/>
    </location>
</feature>
<accession>A0A8S3Q937</accession>
<feature type="region of interest" description="Disordered" evidence="1">
    <location>
        <begin position="1033"/>
        <end position="1058"/>
    </location>
</feature>
<dbReference type="GO" id="GO:0060341">
    <property type="term" value="P:regulation of cellular localization"/>
    <property type="evidence" value="ECO:0007669"/>
    <property type="project" value="TreeGrafter"/>
</dbReference>
<organism evidence="3 4">
    <name type="scientific">Mytilus edulis</name>
    <name type="common">Blue mussel</name>
    <dbReference type="NCBI Taxonomy" id="6550"/>
    <lineage>
        <taxon>Eukaryota</taxon>
        <taxon>Metazoa</taxon>
        <taxon>Spiralia</taxon>
        <taxon>Lophotrochozoa</taxon>
        <taxon>Mollusca</taxon>
        <taxon>Bivalvia</taxon>
        <taxon>Autobranchia</taxon>
        <taxon>Pteriomorphia</taxon>
        <taxon>Mytilida</taxon>
        <taxon>Mytiloidea</taxon>
        <taxon>Mytilidae</taxon>
        <taxon>Mytilinae</taxon>
        <taxon>Mytilus</taxon>
    </lineage>
</organism>
<dbReference type="PANTHER" id="PTHR14102">
    <property type="entry name" value="PAR-6-RELATED"/>
    <property type="match status" value="1"/>
</dbReference>
<dbReference type="Gene3D" id="2.30.42.10">
    <property type="match status" value="1"/>
</dbReference>
<evidence type="ECO:0000313" key="3">
    <source>
        <dbReference type="EMBL" id="CAG2191035.1"/>
    </source>
</evidence>